<evidence type="ECO:0000313" key="2">
    <source>
        <dbReference type="Proteomes" id="UP001152523"/>
    </source>
</evidence>
<dbReference type="AlphaFoldDB" id="A0AAV0FVL4"/>
<evidence type="ECO:0000313" key="1">
    <source>
        <dbReference type="EMBL" id="CAH9139680.1"/>
    </source>
</evidence>
<sequence>MFCRPKVSMSIVTDLLGQVSYWAEWRWDFLGSLLNEKGGGHCCLNSDCLFCMLQFDWLGWVGKQCAVCSCLSRDGWSTVDGMMDVMKLHQDEKGKCLSEEYKVDEPSNLIPTKSLFKLPSVDSIDELRTPGFEELIRSFRDAKSSKQQQQMEM</sequence>
<comment type="caution">
    <text evidence="1">The sequence shown here is derived from an EMBL/GenBank/DDBJ whole genome shotgun (WGS) entry which is preliminary data.</text>
</comment>
<protein>
    <submittedName>
        <fullName evidence="1">Uncharacterized protein</fullName>
    </submittedName>
</protein>
<keyword evidence="2" id="KW-1185">Reference proteome</keyword>
<gene>
    <name evidence="1" type="ORF">CEPIT_LOCUS37771</name>
</gene>
<reference evidence="1" key="1">
    <citation type="submission" date="2022-07" db="EMBL/GenBank/DDBJ databases">
        <authorList>
            <person name="Macas J."/>
            <person name="Novak P."/>
            <person name="Neumann P."/>
        </authorList>
    </citation>
    <scope>NUCLEOTIDE SEQUENCE</scope>
</reference>
<organism evidence="1 2">
    <name type="scientific">Cuscuta epithymum</name>
    <dbReference type="NCBI Taxonomy" id="186058"/>
    <lineage>
        <taxon>Eukaryota</taxon>
        <taxon>Viridiplantae</taxon>
        <taxon>Streptophyta</taxon>
        <taxon>Embryophyta</taxon>
        <taxon>Tracheophyta</taxon>
        <taxon>Spermatophyta</taxon>
        <taxon>Magnoliopsida</taxon>
        <taxon>eudicotyledons</taxon>
        <taxon>Gunneridae</taxon>
        <taxon>Pentapetalae</taxon>
        <taxon>asterids</taxon>
        <taxon>lamiids</taxon>
        <taxon>Solanales</taxon>
        <taxon>Convolvulaceae</taxon>
        <taxon>Cuscuteae</taxon>
        <taxon>Cuscuta</taxon>
        <taxon>Cuscuta subgen. Cuscuta</taxon>
    </lineage>
</organism>
<proteinExistence type="predicted"/>
<dbReference type="Proteomes" id="UP001152523">
    <property type="component" value="Unassembled WGS sequence"/>
</dbReference>
<name>A0AAV0FVL4_9ASTE</name>
<accession>A0AAV0FVL4</accession>
<dbReference type="EMBL" id="CAMAPF010001018">
    <property type="protein sequence ID" value="CAH9139680.1"/>
    <property type="molecule type" value="Genomic_DNA"/>
</dbReference>